<dbReference type="OrthoDB" id="292123at2759"/>
<evidence type="ECO:0000313" key="5">
    <source>
        <dbReference type="EMBL" id="OMJ71589.1"/>
    </source>
</evidence>
<dbReference type="InterPro" id="IPR009030">
    <property type="entry name" value="Growth_fac_rcpt_cys_sf"/>
</dbReference>
<feature type="transmembrane region" description="Helical" evidence="3">
    <location>
        <begin position="727"/>
        <end position="745"/>
    </location>
</feature>
<dbReference type="AlphaFoldDB" id="A0A1R2B4A1"/>
<dbReference type="Gene3D" id="2.10.50.10">
    <property type="entry name" value="Tumor Necrosis Factor Receptor, subunit A, domain 2"/>
    <property type="match status" value="1"/>
</dbReference>
<comment type="caution">
    <text evidence="5">The sequence shown here is derived from an EMBL/GenBank/DDBJ whole genome shotgun (WGS) entry which is preliminary data.</text>
</comment>
<evidence type="ECO:0000256" key="4">
    <source>
        <dbReference type="SAM" id="SignalP"/>
    </source>
</evidence>
<keyword evidence="3" id="KW-0472">Membrane</keyword>
<evidence type="ECO:0000256" key="2">
    <source>
        <dbReference type="ARBA" id="ARBA00022737"/>
    </source>
</evidence>
<reference evidence="5 6" key="1">
    <citation type="submission" date="2016-11" db="EMBL/GenBank/DDBJ databases">
        <title>The macronuclear genome of Stentor coeruleus: a giant cell with tiny introns.</title>
        <authorList>
            <person name="Slabodnick M."/>
            <person name="Ruby J.G."/>
            <person name="Reiff S.B."/>
            <person name="Swart E.C."/>
            <person name="Gosai S."/>
            <person name="Prabakaran S."/>
            <person name="Witkowska E."/>
            <person name="Larue G.E."/>
            <person name="Fisher S."/>
            <person name="Freeman R.M."/>
            <person name="Gunawardena J."/>
            <person name="Chu W."/>
            <person name="Stover N.A."/>
            <person name="Gregory B.D."/>
            <person name="Nowacki M."/>
            <person name="Derisi J."/>
            <person name="Roy S.W."/>
            <person name="Marshall W.F."/>
            <person name="Sood P."/>
        </authorList>
    </citation>
    <scope>NUCLEOTIDE SEQUENCE [LARGE SCALE GENOMIC DNA]</scope>
    <source>
        <strain evidence="5">WM001</strain>
    </source>
</reference>
<dbReference type="GO" id="GO:0005794">
    <property type="term" value="C:Golgi apparatus"/>
    <property type="evidence" value="ECO:0007669"/>
    <property type="project" value="TreeGrafter"/>
</dbReference>
<dbReference type="InterPro" id="IPR006652">
    <property type="entry name" value="Kelch_1"/>
</dbReference>
<keyword evidence="2" id="KW-0677">Repeat</keyword>
<keyword evidence="4" id="KW-0732">Signal</keyword>
<proteinExistence type="predicted"/>
<dbReference type="Pfam" id="PF01344">
    <property type="entry name" value="Kelch_1"/>
    <property type="match status" value="1"/>
</dbReference>
<sequence>MLIVSIIFLTQANGVILSEIVPTKLGPSPRQDSTLAYSHISSNIFMFGGKNKDFLDELWTYNLITNTWNALYTNFQAPEKRIKALSFCRQEPEEFCIYGGLGQRSAFNDLWCFSLQNYIWNYEYTQNQPPFMNKFSSIHYIKSEQNYLAVVGIDIFTCHLKFFMYSIFRLDIKSFIWEEIPLDFYNIDRHLKFSIVQENDKIIIPVINLNTNLQMIFEYDVKIKSKDVKVFHVDFGHGGNYEFICGTYFQRSIYMINDIGKIVKIDIEIDSFDIKSIEDSVTGYNQSSCTCYEYQCYIFAGYSKDGLHNSLNKIDFSLEKTLFQQTLAMNYLSPTPRFNHKMEVINGDFWLFGGTDGISIFNDLWRYNPRKDIWIEIKNKGQYPTPRHSFSSTASGDLLLIWGGQDKNGMKNDFFIYNTNTNLWTEKTATSQQVPSKRKNACITFIPPLAYIYGGTDSKNILSDLWAFNFKNNTYNKINELEALEQPACYQTHSHMSIIGIEKMIIFNFDHKTFKVSIINRPADSIVVDLSSFYVVVGGRNGSKALNKVRSLGLKYDKEFEIEDYPFMAAGVYYNKTIYVFGGGYSVETFILPYLPMPRFIKIGIEDFCYNDTCIVRCGIGFGGESSNCDLCPEGCFAYYSYPQFCMKCSSGYYLPNQGSSSVYQCLPCPEGTFSENPGSKHCKICPSGKYCPIGSFMPITRNQTIKPISPKPQSLESFTSDPSSKISILLFILFLLIFFISISTKLRNKIKNLDIYFRSHSSEENKYIKIQKSTTGGFFTIIFLFLLSLILLYFICEFLYSNTKIHKTLIPRILIEEDAIVSDLNIDFYLKEYYDICGDSNPKGEILEKENNCGKFINSVQIGLKGTINLYCKKLDGMICHIWFKCENCTIEMNSYIQVYTDEFINSAKGIAVNVTVGSLIPEHRSSVFTEIVAQKGKAFSGPVGNNFSFALYPSYYKSYDFFPMNRTGFHVLNLYENLAGSELSVENYHENMRLIINIHLAQSLNGIFIGYSYKIPPFIIVCIGIGVISAVFTMVGVFMNIFEKIMCKRLCIKDARRDFSSILNRNAELLEEFHDKNCNQRKDIKTEGMSENLVLTSGSNLELC</sequence>
<dbReference type="PANTHER" id="PTHR46376:SF1">
    <property type="entry name" value="LEUCINE-ZIPPER-LIKE TRANSCRIPTIONAL REGULATOR 1"/>
    <property type="match status" value="1"/>
</dbReference>
<feature type="transmembrane region" description="Helical" evidence="3">
    <location>
        <begin position="1020"/>
        <end position="1044"/>
    </location>
</feature>
<evidence type="ECO:0000313" key="6">
    <source>
        <dbReference type="Proteomes" id="UP000187209"/>
    </source>
</evidence>
<accession>A0A1R2B4A1</accession>
<feature type="chain" id="PRO_5013317504" description="Tyrosine-protein kinase ephrin type A/B receptor-like domain-containing protein" evidence="4">
    <location>
        <begin position="18"/>
        <end position="1106"/>
    </location>
</feature>
<protein>
    <recommendedName>
        <fullName evidence="7">Tyrosine-protein kinase ephrin type A/B receptor-like domain-containing protein</fullName>
    </recommendedName>
</protein>
<dbReference type="SUPFAM" id="SSF57184">
    <property type="entry name" value="Growth factor receptor domain"/>
    <property type="match status" value="1"/>
</dbReference>
<dbReference type="EMBL" id="MPUH01000976">
    <property type="protein sequence ID" value="OMJ71589.1"/>
    <property type="molecule type" value="Genomic_DNA"/>
</dbReference>
<dbReference type="Pfam" id="PF24681">
    <property type="entry name" value="Kelch_KLHDC2_KLHL20_DRC7"/>
    <property type="match status" value="2"/>
</dbReference>
<dbReference type="Gene3D" id="2.120.10.80">
    <property type="entry name" value="Kelch-type beta propeller"/>
    <property type="match status" value="2"/>
</dbReference>
<dbReference type="Proteomes" id="UP000187209">
    <property type="component" value="Unassembled WGS sequence"/>
</dbReference>
<feature type="transmembrane region" description="Helical" evidence="3">
    <location>
        <begin position="777"/>
        <end position="796"/>
    </location>
</feature>
<organism evidence="5 6">
    <name type="scientific">Stentor coeruleus</name>
    <dbReference type="NCBI Taxonomy" id="5963"/>
    <lineage>
        <taxon>Eukaryota</taxon>
        <taxon>Sar</taxon>
        <taxon>Alveolata</taxon>
        <taxon>Ciliophora</taxon>
        <taxon>Postciliodesmatophora</taxon>
        <taxon>Heterotrichea</taxon>
        <taxon>Heterotrichida</taxon>
        <taxon>Stentoridae</taxon>
        <taxon>Stentor</taxon>
    </lineage>
</organism>
<keyword evidence="1" id="KW-0880">Kelch repeat</keyword>
<dbReference type="PANTHER" id="PTHR46376">
    <property type="entry name" value="LEUCINE-ZIPPER-LIKE TRANSCRIPTIONAL REGULATOR 1"/>
    <property type="match status" value="1"/>
</dbReference>
<name>A0A1R2B4A1_9CILI</name>
<keyword evidence="3" id="KW-1133">Transmembrane helix</keyword>
<keyword evidence="3" id="KW-0812">Transmembrane</keyword>
<evidence type="ECO:0000256" key="3">
    <source>
        <dbReference type="SAM" id="Phobius"/>
    </source>
</evidence>
<evidence type="ECO:0008006" key="7">
    <source>
        <dbReference type="Google" id="ProtNLM"/>
    </source>
</evidence>
<dbReference type="SUPFAM" id="SSF117281">
    <property type="entry name" value="Kelch motif"/>
    <property type="match status" value="2"/>
</dbReference>
<dbReference type="InterPro" id="IPR051568">
    <property type="entry name" value="LZTR1/Attractin"/>
</dbReference>
<dbReference type="SMART" id="SM01411">
    <property type="entry name" value="Ephrin_rec_like"/>
    <property type="match status" value="1"/>
</dbReference>
<dbReference type="InterPro" id="IPR015915">
    <property type="entry name" value="Kelch-typ_b-propeller"/>
</dbReference>
<evidence type="ECO:0000256" key="1">
    <source>
        <dbReference type="ARBA" id="ARBA00022441"/>
    </source>
</evidence>
<gene>
    <name evidence="5" type="ORF">SteCoe_30156</name>
</gene>
<keyword evidence="6" id="KW-1185">Reference proteome</keyword>
<feature type="signal peptide" evidence="4">
    <location>
        <begin position="1"/>
        <end position="17"/>
    </location>
</feature>